<reference evidence="2 3" key="1">
    <citation type="submission" date="2016-10" db="EMBL/GenBank/DDBJ databases">
        <authorList>
            <person name="de Groot N.N."/>
        </authorList>
    </citation>
    <scope>NUCLEOTIDE SEQUENCE [LARGE SCALE GENOMIC DNA]</scope>
    <source>
        <strain evidence="2 3">DSM 21019</strain>
    </source>
</reference>
<feature type="transmembrane region" description="Helical" evidence="1">
    <location>
        <begin position="107"/>
        <end position="125"/>
    </location>
</feature>
<keyword evidence="1" id="KW-0472">Membrane</keyword>
<dbReference type="AlphaFoldDB" id="A0A1I6FP48"/>
<evidence type="ECO:0000256" key="1">
    <source>
        <dbReference type="SAM" id="Phobius"/>
    </source>
</evidence>
<protein>
    <submittedName>
        <fullName evidence="2">Uncharacterized membrane protein</fullName>
    </submittedName>
</protein>
<dbReference type="PANTHER" id="PTHR36974">
    <property type="entry name" value="MEMBRANE PROTEIN-RELATED"/>
    <property type="match status" value="1"/>
</dbReference>
<accession>A0A1I6FP48</accession>
<evidence type="ECO:0000313" key="3">
    <source>
        <dbReference type="Proteomes" id="UP000199534"/>
    </source>
</evidence>
<evidence type="ECO:0000313" key="2">
    <source>
        <dbReference type="EMBL" id="SFR31567.1"/>
    </source>
</evidence>
<dbReference type="Proteomes" id="UP000199534">
    <property type="component" value="Unassembled WGS sequence"/>
</dbReference>
<gene>
    <name evidence="2" type="ORF">SAMN04490243_0277</name>
</gene>
<feature type="transmembrane region" description="Helical" evidence="1">
    <location>
        <begin position="41"/>
        <end position="63"/>
    </location>
</feature>
<name>A0A1I6FP48_9FLAO</name>
<feature type="transmembrane region" description="Helical" evidence="1">
    <location>
        <begin position="6"/>
        <end position="29"/>
    </location>
</feature>
<dbReference type="STRING" id="400055.SAMN04490243_0277"/>
<keyword evidence="3" id="KW-1185">Reference proteome</keyword>
<dbReference type="RefSeq" id="WP_092980080.1">
    <property type="nucleotide sequence ID" value="NZ_FOYQ01000001.1"/>
</dbReference>
<organism evidence="2 3">
    <name type="scientific">Robiginitalea myxolifaciens</name>
    <dbReference type="NCBI Taxonomy" id="400055"/>
    <lineage>
        <taxon>Bacteria</taxon>
        <taxon>Pseudomonadati</taxon>
        <taxon>Bacteroidota</taxon>
        <taxon>Flavobacteriia</taxon>
        <taxon>Flavobacteriales</taxon>
        <taxon>Flavobacteriaceae</taxon>
        <taxon>Robiginitalea</taxon>
    </lineage>
</organism>
<dbReference type="EMBL" id="FOYQ01000001">
    <property type="protein sequence ID" value="SFR31567.1"/>
    <property type="molecule type" value="Genomic_DNA"/>
</dbReference>
<sequence length="127" mass="14860">MEFPWHYYMMAGMYIVAGLMHWIFPKAYIAIMPPNFPSKKAMVWWSGFFEVLAGLALLAVSFGWFNSQLPNLKAIALWGIVLMLVAFLPVHLYMVREPQRFANIPKVALWLRLPLQGFLIYWALFYL</sequence>
<proteinExistence type="predicted"/>
<feature type="transmembrane region" description="Helical" evidence="1">
    <location>
        <begin position="75"/>
        <end position="95"/>
    </location>
</feature>
<dbReference type="OrthoDB" id="327939at2"/>
<keyword evidence="1" id="KW-1133">Transmembrane helix</keyword>
<dbReference type="PANTHER" id="PTHR36974:SF1">
    <property type="entry name" value="DOXX FAMILY MEMBRANE PROTEIN"/>
    <property type="match status" value="1"/>
</dbReference>
<keyword evidence="1" id="KW-0812">Transmembrane</keyword>